<dbReference type="RefSeq" id="WP_160482073.1">
    <property type="nucleotide sequence ID" value="NZ_WTFN01000068.1"/>
</dbReference>
<protein>
    <submittedName>
        <fullName evidence="2">Helix-turn-helix domain-containing protein</fullName>
    </submittedName>
</protein>
<dbReference type="Gene3D" id="1.10.260.40">
    <property type="entry name" value="lambda repressor-like DNA-binding domains"/>
    <property type="match status" value="1"/>
</dbReference>
<dbReference type="SMART" id="SM00530">
    <property type="entry name" value="HTH_XRE"/>
    <property type="match status" value="1"/>
</dbReference>
<dbReference type="EMBL" id="WTFN01000068">
    <property type="protein sequence ID" value="MWK58738.1"/>
    <property type="molecule type" value="Genomic_DNA"/>
</dbReference>
<dbReference type="InterPro" id="IPR015927">
    <property type="entry name" value="Peptidase_S24_S26A/B/C"/>
</dbReference>
<reference evidence="2 3" key="1">
    <citation type="submission" date="2019-12" db="EMBL/GenBank/DDBJ databases">
        <title>Draft genome sequence of Pseudomonas otitidis recovered from a chicken carcass.</title>
        <authorList>
            <person name="Vieira T.R."/>
            <person name="Oliviera E.F.C."/>
            <person name="Silva N.M.V."/>
            <person name="Sambrano G.E."/>
            <person name="Cibulski S.P."/>
            <person name="Cardoso M.R.I."/>
        </authorList>
    </citation>
    <scope>NUCLEOTIDE SEQUENCE [LARGE SCALE GENOMIC DNA]</scope>
    <source>
        <strain evidence="2 3">25_K</strain>
    </source>
</reference>
<comment type="caution">
    <text evidence="2">The sequence shown here is derived from an EMBL/GenBank/DDBJ whole genome shotgun (WGS) entry which is preliminary data.</text>
</comment>
<dbReference type="PANTHER" id="PTHR33516:SF2">
    <property type="entry name" value="LEXA REPRESSOR-RELATED"/>
    <property type="match status" value="1"/>
</dbReference>
<dbReference type="Pfam" id="PF01381">
    <property type="entry name" value="HTH_3"/>
    <property type="match status" value="1"/>
</dbReference>
<dbReference type="PROSITE" id="PS50943">
    <property type="entry name" value="HTH_CROC1"/>
    <property type="match status" value="1"/>
</dbReference>
<dbReference type="Pfam" id="PF00717">
    <property type="entry name" value="Peptidase_S24"/>
    <property type="match status" value="1"/>
</dbReference>
<dbReference type="InterPro" id="IPR010982">
    <property type="entry name" value="Lambda_DNA-bd_dom_sf"/>
</dbReference>
<dbReference type="InterPro" id="IPR039418">
    <property type="entry name" value="LexA-like"/>
</dbReference>
<dbReference type="SUPFAM" id="SSF47413">
    <property type="entry name" value="lambda repressor-like DNA-binding domains"/>
    <property type="match status" value="1"/>
</dbReference>
<proteinExistence type="predicted"/>
<sequence length="249" mass="27642">MKKRTLTPEELQECAALKEIYRQRKAETGITQERLASELGMNQGSLSHYLNGRNALNLGFALSVAPLLGVSVEAFSPRIAAEIQKIRDAIGDGRKDFLRNSATKQREIVSLLGPKIQVSAYPVLEWHEATEFLRPLKDWSEDSGRRYEASSFQSDLPCYWLEVQGDSMTAPSGLSIPEGALILVEAGASPKPGSLIVATPTEANEPTFKRFVQDGRERYLKPLNPAYPVITMEKTWKVLGVVREAKVII</sequence>
<dbReference type="CDD" id="cd00093">
    <property type="entry name" value="HTH_XRE"/>
    <property type="match status" value="1"/>
</dbReference>
<name>A0A7X3HB54_9GAMM</name>
<dbReference type="AlphaFoldDB" id="A0A7X3HB54"/>
<evidence type="ECO:0000313" key="2">
    <source>
        <dbReference type="EMBL" id="MWK58738.1"/>
    </source>
</evidence>
<evidence type="ECO:0000259" key="1">
    <source>
        <dbReference type="PROSITE" id="PS50943"/>
    </source>
</evidence>
<dbReference type="Proteomes" id="UP000461288">
    <property type="component" value="Unassembled WGS sequence"/>
</dbReference>
<dbReference type="SUPFAM" id="SSF51306">
    <property type="entry name" value="LexA/Signal peptidase"/>
    <property type="match status" value="1"/>
</dbReference>
<dbReference type="GO" id="GO:0003677">
    <property type="term" value="F:DNA binding"/>
    <property type="evidence" value="ECO:0007669"/>
    <property type="project" value="InterPro"/>
</dbReference>
<feature type="domain" description="HTH cro/C1-type" evidence="1">
    <location>
        <begin position="20"/>
        <end position="75"/>
    </location>
</feature>
<dbReference type="InterPro" id="IPR001387">
    <property type="entry name" value="Cro/C1-type_HTH"/>
</dbReference>
<dbReference type="InterPro" id="IPR050077">
    <property type="entry name" value="LexA_repressor"/>
</dbReference>
<dbReference type="CDD" id="cd06529">
    <property type="entry name" value="S24_LexA-like"/>
    <property type="match status" value="1"/>
</dbReference>
<dbReference type="Gene3D" id="2.10.109.10">
    <property type="entry name" value="Umud Fragment, subunit A"/>
    <property type="match status" value="1"/>
</dbReference>
<gene>
    <name evidence="2" type="ORF">GO594_22375</name>
</gene>
<evidence type="ECO:0000313" key="3">
    <source>
        <dbReference type="Proteomes" id="UP000461288"/>
    </source>
</evidence>
<accession>A0A7X3HB54</accession>
<organism evidence="2 3">
    <name type="scientific">Metapseudomonas otitidis</name>
    <dbReference type="NCBI Taxonomy" id="319939"/>
    <lineage>
        <taxon>Bacteria</taxon>
        <taxon>Pseudomonadati</taxon>
        <taxon>Pseudomonadota</taxon>
        <taxon>Gammaproteobacteria</taxon>
        <taxon>Pseudomonadales</taxon>
        <taxon>Pseudomonadaceae</taxon>
        <taxon>Metapseudomonas</taxon>
    </lineage>
</organism>
<dbReference type="InterPro" id="IPR036286">
    <property type="entry name" value="LexA/Signal_pep-like_sf"/>
</dbReference>
<dbReference type="PANTHER" id="PTHR33516">
    <property type="entry name" value="LEXA REPRESSOR"/>
    <property type="match status" value="1"/>
</dbReference>